<dbReference type="Proteomes" id="UP000824782">
    <property type="component" value="Unassembled WGS sequence"/>
</dbReference>
<dbReference type="SUPFAM" id="SSF81321">
    <property type="entry name" value="Family A G protein-coupled receptor-like"/>
    <property type="match status" value="1"/>
</dbReference>
<evidence type="ECO:0000259" key="11">
    <source>
        <dbReference type="PROSITE" id="PS50262"/>
    </source>
</evidence>
<evidence type="ECO:0000313" key="12">
    <source>
        <dbReference type="EMBL" id="KAG8556192.1"/>
    </source>
</evidence>
<dbReference type="GO" id="GO:0004984">
    <property type="term" value="F:olfactory receptor activity"/>
    <property type="evidence" value="ECO:0007669"/>
    <property type="project" value="InterPro"/>
</dbReference>
<evidence type="ECO:0000256" key="9">
    <source>
        <dbReference type="ARBA" id="ARBA00023224"/>
    </source>
</evidence>
<keyword evidence="4" id="KW-0716">Sensory transduction</keyword>
<name>A0AAV7A4L4_ENGPU</name>
<evidence type="ECO:0000256" key="1">
    <source>
        <dbReference type="ARBA" id="ARBA00004651"/>
    </source>
</evidence>
<dbReference type="InterPro" id="IPR050516">
    <property type="entry name" value="Olfactory_GPCR"/>
</dbReference>
<feature type="transmembrane region" description="Helical" evidence="10">
    <location>
        <begin position="99"/>
        <end position="118"/>
    </location>
</feature>
<dbReference type="PRINTS" id="PR00237">
    <property type="entry name" value="GPCRRHODOPSN"/>
</dbReference>
<dbReference type="PRINTS" id="PR00245">
    <property type="entry name" value="OLFACTORYR"/>
</dbReference>
<comment type="caution">
    <text evidence="12">The sequence shown here is derived from an EMBL/GenBank/DDBJ whole genome shotgun (WGS) entry which is preliminary data.</text>
</comment>
<feature type="transmembrane region" description="Helical" evidence="10">
    <location>
        <begin position="192"/>
        <end position="213"/>
    </location>
</feature>
<organism evidence="12 14">
    <name type="scientific">Engystomops pustulosus</name>
    <name type="common">Tungara frog</name>
    <name type="synonym">Physalaemus pustulosus</name>
    <dbReference type="NCBI Taxonomy" id="76066"/>
    <lineage>
        <taxon>Eukaryota</taxon>
        <taxon>Metazoa</taxon>
        <taxon>Chordata</taxon>
        <taxon>Craniata</taxon>
        <taxon>Vertebrata</taxon>
        <taxon>Euteleostomi</taxon>
        <taxon>Amphibia</taxon>
        <taxon>Batrachia</taxon>
        <taxon>Anura</taxon>
        <taxon>Neobatrachia</taxon>
        <taxon>Hyloidea</taxon>
        <taxon>Leptodactylidae</taxon>
        <taxon>Leiuperinae</taxon>
        <taxon>Engystomops</taxon>
    </lineage>
</organism>
<dbReference type="SMART" id="SM01381">
    <property type="entry name" value="7TM_GPCR_Srsx"/>
    <property type="match status" value="1"/>
</dbReference>
<gene>
    <name evidence="13" type="ORF">GDO81_009119</name>
    <name evidence="12" type="ORF">GDO81_017957</name>
</gene>
<dbReference type="Pfam" id="PF13853">
    <property type="entry name" value="7tm_4"/>
    <property type="match status" value="1"/>
</dbReference>
<dbReference type="GO" id="GO:0004930">
    <property type="term" value="F:G protein-coupled receptor activity"/>
    <property type="evidence" value="ECO:0007669"/>
    <property type="project" value="UniProtKB-KW"/>
</dbReference>
<keyword evidence="6" id="KW-0297">G-protein coupled receptor</keyword>
<evidence type="ECO:0000256" key="8">
    <source>
        <dbReference type="ARBA" id="ARBA00023170"/>
    </source>
</evidence>
<dbReference type="PANTHER" id="PTHR26452">
    <property type="entry name" value="OLFACTORY RECEPTOR"/>
    <property type="match status" value="1"/>
</dbReference>
<feature type="transmembrane region" description="Helical" evidence="10">
    <location>
        <begin position="60"/>
        <end position="79"/>
    </location>
</feature>
<dbReference type="InterPro" id="IPR000276">
    <property type="entry name" value="GPCR_Rhodpsn"/>
</dbReference>
<reference evidence="12" key="1">
    <citation type="thesis" date="2020" institute="ProQuest LLC" country="789 East Eisenhower Parkway, Ann Arbor, MI, USA">
        <title>Comparative Genomics and Chromosome Evolution.</title>
        <authorList>
            <person name="Mudd A.B."/>
        </authorList>
    </citation>
    <scope>NUCLEOTIDE SEQUENCE</scope>
    <source>
        <strain evidence="12">237g6f4</strain>
        <tissue evidence="12">Blood</tissue>
    </source>
</reference>
<dbReference type="GO" id="GO:0005886">
    <property type="term" value="C:plasma membrane"/>
    <property type="evidence" value="ECO:0007669"/>
    <property type="project" value="UniProtKB-SubCell"/>
</dbReference>
<dbReference type="InterPro" id="IPR000725">
    <property type="entry name" value="Olfact_rcpt"/>
</dbReference>
<protein>
    <recommendedName>
        <fullName evidence="11">G-protein coupled receptors family 1 profile domain-containing protein</fullName>
    </recommendedName>
</protein>
<evidence type="ECO:0000256" key="3">
    <source>
        <dbReference type="ARBA" id="ARBA00022692"/>
    </source>
</evidence>
<keyword evidence="14" id="KW-1185">Reference proteome</keyword>
<dbReference type="Gene3D" id="1.20.1070.10">
    <property type="entry name" value="Rhodopsin 7-helix transmembrane proteins"/>
    <property type="match status" value="1"/>
</dbReference>
<keyword evidence="2" id="KW-1003">Cell membrane</keyword>
<feature type="transmembrane region" description="Helical" evidence="10">
    <location>
        <begin position="24"/>
        <end position="48"/>
    </location>
</feature>
<proteinExistence type="predicted"/>
<evidence type="ECO:0000313" key="14">
    <source>
        <dbReference type="Proteomes" id="UP000824782"/>
    </source>
</evidence>
<keyword evidence="3 10" id="KW-0812">Transmembrane</keyword>
<evidence type="ECO:0000256" key="2">
    <source>
        <dbReference type="ARBA" id="ARBA00022475"/>
    </source>
</evidence>
<evidence type="ECO:0000256" key="10">
    <source>
        <dbReference type="SAM" id="Phobius"/>
    </source>
</evidence>
<keyword evidence="9" id="KW-0807">Transducer</keyword>
<keyword evidence="5 10" id="KW-1133">Transmembrane helix</keyword>
<feature type="transmembrane region" description="Helical" evidence="10">
    <location>
        <begin position="139"/>
        <end position="164"/>
    </location>
</feature>
<feature type="domain" description="G-protein coupled receptors family 1 profile" evidence="11">
    <location>
        <begin position="39"/>
        <end position="287"/>
    </location>
</feature>
<comment type="subcellular location">
    <subcellularLocation>
        <location evidence="1">Cell membrane</location>
        <topology evidence="1">Multi-pass membrane protein</topology>
    </subcellularLocation>
</comment>
<evidence type="ECO:0000256" key="4">
    <source>
        <dbReference type="ARBA" id="ARBA00022725"/>
    </source>
</evidence>
<feature type="transmembrane region" description="Helical" evidence="10">
    <location>
        <begin position="269"/>
        <end position="289"/>
    </location>
</feature>
<sequence>MENRTINDYFEIVAFFNSGMNPPIYFALFLLIYLVGLLGNIIIIICVITNVRLHTPMYIFLSNLSTVDMMFTSSTLPKLMDILLTRNNSISYVECITQVWFYMFAVCTEDMLLSFMAYDRYVAICKPLYYHMIMSKRNYIFFLMGIWMFTLVNALFVILTLYPIDICHSNKIYHFFCEIKSLGRLLCANTKLNFIILTEVMAFGLFLFLLNLTSYIKIISVVLRIPSTTGRKKAFSTCTSHLTVMSMFYVAVMGMYLNPSSEQLEEQDLVFSVLFMAVTPMLNPIIYSLRNTEVRSTIKLMISIK</sequence>
<dbReference type="CDD" id="cd13954">
    <property type="entry name" value="7tmA_OR"/>
    <property type="match status" value="1"/>
</dbReference>
<evidence type="ECO:0000256" key="6">
    <source>
        <dbReference type="ARBA" id="ARBA00023040"/>
    </source>
</evidence>
<dbReference type="EMBL" id="WNYA01000009">
    <property type="protein sequence ID" value="KAG8556192.1"/>
    <property type="molecule type" value="Genomic_DNA"/>
</dbReference>
<dbReference type="InterPro" id="IPR017452">
    <property type="entry name" value="GPCR_Rhodpsn_7TM"/>
</dbReference>
<evidence type="ECO:0000313" key="13">
    <source>
        <dbReference type="EMBL" id="KAG8574276.1"/>
    </source>
</evidence>
<evidence type="ECO:0000256" key="5">
    <source>
        <dbReference type="ARBA" id="ARBA00022989"/>
    </source>
</evidence>
<dbReference type="AlphaFoldDB" id="A0AAV7A4L4"/>
<feature type="transmembrane region" description="Helical" evidence="10">
    <location>
        <begin position="234"/>
        <end position="257"/>
    </location>
</feature>
<dbReference type="EMBL" id="WNYA01000004">
    <property type="protein sequence ID" value="KAG8574276.1"/>
    <property type="molecule type" value="Genomic_DNA"/>
</dbReference>
<keyword evidence="8" id="KW-0675">Receptor</keyword>
<dbReference type="FunFam" id="1.20.1070.10:FF:000015">
    <property type="entry name" value="Olfactory receptor"/>
    <property type="match status" value="1"/>
</dbReference>
<keyword evidence="4" id="KW-0552">Olfaction</keyword>
<dbReference type="PROSITE" id="PS50262">
    <property type="entry name" value="G_PROTEIN_RECEP_F1_2"/>
    <property type="match status" value="1"/>
</dbReference>
<evidence type="ECO:0000256" key="7">
    <source>
        <dbReference type="ARBA" id="ARBA00023136"/>
    </source>
</evidence>
<accession>A0AAV7A4L4</accession>
<keyword evidence="7 10" id="KW-0472">Membrane</keyword>